<dbReference type="Gene3D" id="1.10.287.130">
    <property type="match status" value="1"/>
</dbReference>
<dbReference type="Pfam" id="PF02518">
    <property type="entry name" value="HATPase_c"/>
    <property type="match status" value="1"/>
</dbReference>
<sequence length="468" mass="52144">MNAMQDADSYLLKIRHALDASAIVAITDPQGNIIEVNDKFCEISKYAREDLLGQNHRIINSATHPKEFFRNMWKTILAGNKWEGEICNRAKDGSSYWVHTHIIPFKDDKGLIKEFVSIRYDITSRKRAEQNLSSLLDSHLDGLLIYDLSGNICWNNSTAQQMFPDVGEFVGLSVESLLGPEFGIFQVGEGRITKGYGDNAKSFELIAKNYNFQSRAAYLVSLRDVTEKTRSEARMIQQERLASIGVMASGLAHEIGTPLGVIRGRAEIISLTPGVVDSAKVGAEIIMQQIDRVSYLVKSLLKLARGEESTALQDVHLVSLFSEINDFIHHELEKQNILMDLNVEESYEIKAVYTSLFQVFLNLLVNATHAIQEKRKRLQSPSIPGLITVTAIKNDSFLVVRISDNGCGMNDDQMKKLFTPFFTTKEIGQGTGLGLATSYKLLQSWGGFLSVSSSEETGSNFEVHLPLG</sequence>
<dbReference type="RefSeq" id="WP_277577807.1">
    <property type="nucleotide sequence ID" value="NZ_JANRMI010000002.1"/>
</dbReference>
<dbReference type="PANTHER" id="PTHR43065">
    <property type="entry name" value="SENSOR HISTIDINE KINASE"/>
    <property type="match status" value="1"/>
</dbReference>
<dbReference type="InterPro" id="IPR001610">
    <property type="entry name" value="PAC"/>
</dbReference>
<dbReference type="EMBL" id="JANRMI010000002">
    <property type="protein sequence ID" value="MDG0816329.1"/>
    <property type="molecule type" value="Genomic_DNA"/>
</dbReference>
<feature type="domain" description="PAC" evidence="11">
    <location>
        <begin position="80"/>
        <end position="134"/>
    </location>
</feature>
<dbReference type="EC" id="2.7.13.3" evidence="2"/>
<gene>
    <name evidence="12" type="ORF">NWE73_08145</name>
</gene>
<dbReference type="Proteomes" id="UP001152321">
    <property type="component" value="Unassembled WGS sequence"/>
</dbReference>
<dbReference type="InterPro" id="IPR000700">
    <property type="entry name" value="PAS-assoc_C"/>
</dbReference>
<keyword evidence="6" id="KW-0418">Kinase</keyword>
<dbReference type="PROSITE" id="PS50109">
    <property type="entry name" value="HIS_KIN"/>
    <property type="match status" value="1"/>
</dbReference>
<dbReference type="PROSITE" id="PS50112">
    <property type="entry name" value="PAS"/>
    <property type="match status" value="1"/>
</dbReference>
<accession>A0ABT6DHK1</accession>
<name>A0ABT6DHK1_9BACT</name>
<dbReference type="InterPro" id="IPR036890">
    <property type="entry name" value="HATPase_C_sf"/>
</dbReference>
<keyword evidence="4" id="KW-0808">Transferase</keyword>
<evidence type="ECO:0000313" key="13">
    <source>
        <dbReference type="Proteomes" id="UP001152321"/>
    </source>
</evidence>
<dbReference type="InterPro" id="IPR000014">
    <property type="entry name" value="PAS"/>
</dbReference>
<evidence type="ECO:0000256" key="1">
    <source>
        <dbReference type="ARBA" id="ARBA00000085"/>
    </source>
</evidence>
<organism evidence="12 13">
    <name type="scientific">Bdellovibrio svalbardensis</name>
    <dbReference type="NCBI Taxonomy" id="2972972"/>
    <lineage>
        <taxon>Bacteria</taxon>
        <taxon>Pseudomonadati</taxon>
        <taxon>Bdellovibrionota</taxon>
        <taxon>Bdellovibrionia</taxon>
        <taxon>Bdellovibrionales</taxon>
        <taxon>Pseudobdellovibrionaceae</taxon>
        <taxon>Bdellovibrio</taxon>
    </lineage>
</organism>
<dbReference type="SMART" id="SM00388">
    <property type="entry name" value="HisKA"/>
    <property type="match status" value="1"/>
</dbReference>
<dbReference type="CDD" id="cd00130">
    <property type="entry name" value="PAS"/>
    <property type="match status" value="1"/>
</dbReference>
<dbReference type="InterPro" id="IPR005467">
    <property type="entry name" value="His_kinase_dom"/>
</dbReference>
<dbReference type="SMART" id="SM00387">
    <property type="entry name" value="HATPase_c"/>
    <property type="match status" value="1"/>
</dbReference>
<evidence type="ECO:0000259" key="11">
    <source>
        <dbReference type="PROSITE" id="PS50113"/>
    </source>
</evidence>
<dbReference type="InterPro" id="IPR003661">
    <property type="entry name" value="HisK_dim/P_dom"/>
</dbReference>
<dbReference type="Pfam" id="PF00512">
    <property type="entry name" value="HisKA"/>
    <property type="match status" value="1"/>
</dbReference>
<dbReference type="SMART" id="SM00091">
    <property type="entry name" value="PAS"/>
    <property type="match status" value="2"/>
</dbReference>
<dbReference type="InterPro" id="IPR035965">
    <property type="entry name" value="PAS-like_dom_sf"/>
</dbReference>
<comment type="catalytic activity">
    <reaction evidence="1">
        <text>ATP + protein L-histidine = ADP + protein N-phospho-L-histidine.</text>
        <dbReference type="EC" id="2.7.13.3"/>
    </reaction>
</comment>
<evidence type="ECO:0000259" key="9">
    <source>
        <dbReference type="PROSITE" id="PS50109"/>
    </source>
</evidence>
<dbReference type="Gene3D" id="3.30.450.20">
    <property type="entry name" value="PAS domain"/>
    <property type="match status" value="1"/>
</dbReference>
<keyword evidence="13" id="KW-1185">Reference proteome</keyword>
<evidence type="ECO:0000256" key="4">
    <source>
        <dbReference type="ARBA" id="ARBA00022679"/>
    </source>
</evidence>
<dbReference type="SMART" id="SM00086">
    <property type="entry name" value="PAC"/>
    <property type="match status" value="1"/>
</dbReference>
<evidence type="ECO:0000256" key="5">
    <source>
        <dbReference type="ARBA" id="ARBA00022741"/>
    </source>
</evidence>
<dbReference type="PANTHER" id="PTHR43065:SF10">
    <property type="entry name" value="PEROXIDE STRESS-ACTIVATED HISTIDINE KINASE MAK3"/>
    <property type="match status" value="1"/>
</dbReference>
<dbReference type="Gene3D" id="3.30.565.10">
    <property type="entry name" value="Histidine kinase-like ATPase, C-terminal domain"/>
    <property type="match status" value="1"/>
</dbReference>
<evidence type="ECO:0000259" key="10">
    <source>
        <dbReference type="PROSITE" id="PS50112"/>
    </source>
</evidence>
<keyword evidence="3" id="KW-0597">Phosphoprotein</keyword>
<evidence type="ECO:0000256" key="7">
    <source>
        <dbReference type="ARBA" id="ARBA00022840"/>
    </source>
</evidence>
<dbReference type="PRINTS" id="PR00344">
    <property type="entry name" value="BCTRLSENSOR"/>
</dbReference>
<feature type="domain" description="PAS" evidence="10">
    <location>
        <begin position="10"/>
        <end position="67"/>
    </location>
</feature>
<evidence type="ECO:0000256" key="3">
    <source>
        <dbReference type="ARBA" id="ARBA00022553"/>
    </source>
</evidence>
<feature type="domain" description="Histidine kinase" evidence="9">
    <location>
        <begin position="250"/>
        <end position="468"/>
    </location>
</feature>
<dbReference type="SUPFAM" id="SSF55874">
    <property type="entry name" value="ATPase domain of HSP90 chaperone/DNA topoisomerase II/histidine kinase"/>
    <property type="match status" value="1"/>
</dbReference>
<dbReference type="NCBIfam" id="TIGR00229">
    <property type="entry name" value="sensory_box"/>
    <property type="match status" value="1"/>
</dbReference>
<proteinExistence type="predicted"/>
<keyword evidence="7" id="KW-0067">ATP-binding</keyword>
<dbReference type="InterPro" id="IPR036097">
    <property type="entry name" value="HisK_dim/P_sf"/>
</dbReference>
<evidence type="ECO:0000256" key="6">
    <source>
        <dbReference type="ARBA" id="ARBA00022777"/>
    </source>
</evidence>
<dbReference type="InterPro" id="IPR004358">
    <property type="entry name" value="Sig_transdc_His_kin-like_C"/>
</dbReference>
<protein>
    <recommendedName>
        <fullName evidence="2">histidine kinase</fullName>
        <ecNumber evidence="2">2.7.13.3</ecNumber>
    </recommendedName>
</protein>
<dbReference type="CDD" id="cd00082">
    <property type="entry name" value="HisKA"/>
    <property type="match status" value="1"/>
</dbReference>
<evidence type="ECO:0000256" key="8">
    <source>
        <dbReference type="ARBA" id="ARBA00023012"/>
    </source>
</evidence>
<evidence type="ECO:0000256" key="2">
    <source>
        <dbReference type="ARBA" id="ARBA00012438"/>
    </source>
</evidence>
<dbReference type="SUPFAM" id="SSF55785">
    <property type="entry name" value="PYP-like sensor domain (PAS domain)"/>
    <property type="match status" value="2"/>
</dbReference>
<keyword evidence="8" id="KW-0902">Two-component regulatory system</keyword>
<dbReference type="PROSITE" id="PS50113">
    <property type="entry name" value="PAC"/>
    <property type="match status" value="1"/>
</dbReference>
<comment type="caution">
    <text evidence="12">The sequence shown here is derived from an EMBL/GenBank/DDBJ whole genome shotgun (WGS) entry which is preliminary data.</text>
</comment>
<keyword evidence="5" id="KW-0547">Nucleotide-binding</keyword>
<dbReference type="Pfam" id="PF13426">
    <property type="entry name" value="PAS_9"/>
    <property type="match status" value="1"/>
</dbReference>
<reference evidence="12" key="1">
    <citation type="submission" date="2022-08" db="EMBL/GenBank/DDBJ databases">
        <title>Novel Bdellovibrio Species Isolated from Svalbard: Designation Bdellovibrio svalbardensis.</title>
        <authorList>
            <person name="Mitchell R.J."/>
            <person name="Choi S.Y."/>
        </authorList>
    </citation>
    <scope>NUCLEOTIDE SEQUENCE</scope>
    <source>
        <strain evidence="12">PAP01</strain>
    </source>
</reference>
<evidence type="ECO:0000313" key="12">
    <source>
        <dbReference type="EMBL" id="MDG0816329.1"/>
    </source>
</evidence>
<dbReference type="InterPro" id="IPR003594">
    <property type="entry name" value="HATPase_dom"/>
</dbReference>
<dbReference type="SUPFAM" id="SSF47384">
    <property type="entry name" value="Homodimeric domain of signal transducing histidine kinase"/>
    <property type="match status" value="1"/>
</dbReference>